<evidence type="ECO:0000256" key="1">
    <source>
        <dbReference type="ARBA" id="ARBA00009913"/>
    </source>
</evidence>
<evidence type="ECO:0000313" key="4">
    <source>
        <dbReference type="Proteomes" id="UP000663942"/>
    </source>
</evidence>
<dbReference type="SUPFAM" id="SSF53041">
    <property type="entry name" value="Resolvase-like"/>
    <property type="match status" value="1"/>
</dbReference>
<dbReference type="Proteomes" id="UP000663942">
    <property type="component" value="Chromosome"/>
</dbReference>
<name>A0ABX7STK9_9CAUL</name>
<feature type="domain" description="Resolvase HTH" evidence="2">
    <location>
        <begin position="80"/>
        <end position="113"/>
    </location>
</feature>
<reference evidence="3 4" key="1">
    <citation type="submission" date="2020-09" db="EMBL/GenBank/DDBJ databases">
        <title>Brevundimonas sp. LVF1 isolated from an oligotrophic pond in Goettingen, Germany.</title>
        <authorList>
            <person name="Friedrich I."/>
            <person name="Klassen A."/>
            <person name="Neubauer H."/>
            <person name="Schneider D."/>
            <person name="Hertel R."/>
            <person name="Daniel R."/>
        </authorList>
    </citation>
    <scope>NUCLEOTIDE SEQUENCE [LARGE SCALE GENOMIC DNA]</scope>
    <source>
        <strain evidence="3 4">LVF1</strain>
    </source>
</reference>
<dbReference type="InterPro" id="IPR036162">
    <property type="entry name" value="Resolvase-like_N_sf"/>
</dbReference>
<dbReference type="SUPFAM" id="SSF46689">
    <property type="entry name" value="Homeodomain-like"/>
    <property type="match status" value="1"/>
</dbReference>
<dbReference type="Gene3D" id="3.40.50.1390">
    <property type="entry name" value="Resolvase, N-terminal catalytic domain"/>
    <property type="match status" value="1"/>
</dbReference>
<dbReference type="EMBL" id="CP062006">
    <property type="protein sequence ID" value="QTC89625.1"/>
    <property type="molecule type" value="Genomic_DNA"/>
</dbReference>
<gene>
    <name evidence="3" type="ORF">IFE19_16815</name>
</gene>
<protein>
    <submittedName>
        <fullName evidence="3">Helix-turn-helix domain-containing protein</fullName>
    </submittedName>
</protein>
<dbReference type="InterPro" id="IPR009057">
    <property type="entry name" value="Homeodomain-like_sf"/>
</dbReference>
<comment type="similarity">
    <text evidence="1">Belongs to the site-specific recombinase resolvase family.</text>
</comment>
<keyword evidence="4" id="KW-1185">Reference proteome</keyword>
<dbReference type="InterPro" id="IPR006120">
    <property type="entry name" value="Resolvase_HTH_dom"/>
</dbReference>
<organism evidence="3 4">
    <name type="scientific">Brevundimonas pondensis</name>
    <dbReference type="NCBI Taxonomy" id="2774189"/>
    <lineage>
        <taxon>Bacteria</taxon>
        <taxon>Pseudomonadati</taxon>
        <taxon>Pseudomonadota</taxon>
        <taxon>Alphaproteobacteria</taxon>
        <taxon>Caulobacterales</taxon>
        <taxon>Caulobacteraceae</taxon>
        <taxon>Brevundimonas</taxon>
    </lineage>
</organism>
<accession>A0ABX7STK9</accession>
<dbReference type="Gene3D" id="1.10.10.60">
    <property type="entry name" value="Homeodomain-like"/>
    <property type="match status" value="1"/>
</dbReference>
<sequence>MRSKPFWKNDRTLLSYGRGLRASSFLPPDLGRHSKGLTLSVLAAVAQWERDENILRQRAGIAAAKAAGKYRGRAPTARAKTSEVLRLKAEGKTVAQIAQTVGISRASIYRAFAETV</sequence>
<dbReference type="Pfam" id="PF02796">
    <property type="entry name" value="HTH_7"/>
    <property type="match status" value="1"/>
</dbReference>
<proteinExistence type="inferred from homology"/>
<evidence type="ECO:0000259" key="2">
    <source>
        <dbReference type="Pfam" id="PF02796"/>
    </source>
</evidence>
<evidence type="ECO:0000313" key="3">
    <source>
        <dbReference type="EMBL" id="QTC89625.1"/>
    </source>
</evidence>